<feature type="compositionally biased region" description="Basic and acidic residues" evidence="1">
    <location>
        <begin position="606"/>
        <end position="618"/>
    </location>
</feature>
<feature type="region of interest" description="Disordered" evidence="1">
    <location>
        <begin position="443"/>
        <end position="488"/>
    </location>
</feature>
<evidence type="ECO:0000313" key="3">
    <source>
        <dbReference type="EMBL" id="CAP70769.1"/>
    </source>
</evidence>
<reference evidence="3" key="2">
    <citation type="submission" date="2008-07" db="EMBL/GenBank/DDBJ databases">
        <authorList>
            <person name="Genoscope - CEA"/>
        </authorList>
    </citation>
    <scope>NUCLEOTIDE SEQUENCE</scope>
    <source>
        <strain evidence="3">S mat+</strain>
    </source>
</reference>
<dbReference type="Proteomes" id="UP000001197">
    <property type="component" value="Chromosome 3"/>
</dbReference>
<evidence type="ECO:0000259" key="2">
    <source>
        <dbReference type="Pfam" id="PF10056"/>
    </source>
</evidence>
<dbReference type="GeneID" id="6194205"/>
<keyword evidence="5" id="KW-1185">Reference proteome</keyword>
<evidence type="ECO:0000313" key="4">
    <source>
        <dbReference type="EMBL" id="CDP27362.1"/>
    </source>
</evidence>
<dbReference type="InterPro" id="IPR018744">
    <property type="entry name" value="DUF2293"/>
</dbReference>
<dbReference type="KEGG" id="pan:PODANSg6672"/>
<protein>
    <submittedName>
        <fullName evidence="3">Podospora anserina S mat+ genomic DNA chromosome 3, supercontig 2</fullName>
    </submittedName>
</protein>
<organism evidence="3">
    <name type="scientific">Podospora anserina (strain S / ATCC MYA-4624 / DSM 980 / FGSC 10383)</name>
    <name type="common">Pleurage anserina</name>
    <dbReference type="NCBI Taxonomy" id="515849"/>
    <lineage>
        <taxon>Eukaryota</taxon>
        <taxon>Fungi</taxon>
        <taxon>Dikarya</taxon>
        <taxon>Ascomycota</taxon>
        <taxon>Pezizomycotina</taxon>
        <taxon>Sordariomycetes</taxon>
        <taxon>Sordariomycetidae</taxon>
        <taxon>Sordariales</taxon>
        <taxon>Podosporaceae</taxon>
        <taxon>Podospora</taxon>
        <taxon>Podospora anserina</taxon>
    </lineage>
</organism>
<feature type="region of interest" description="Disordered" evidence="1">
    <location>
        <begin position="606"/>
        <end position="626"/>
    </location>
</feature>
<dbReference type="PANTHER" id="PTHR38113">
    <property type="match status" value="1"/>
</dbReference>
<dbReference type="OrthoDB" id="5288828at2759"/>
<dbReference type="VEuPathDB" id="FungiDB:PODANS_3_8320"/>
<dbReference type="EMBL" id="CU638743">
    <property type="protein sequence ID" value="CAP70769.1"/>
    <property type="molecule type" value="Genomic_DNA"/>
</dbReference>
<evidence type="ECO:0000313" key="5">
    <source>
        <dbReference type="Proteomes" id="UP000001197"/>
    </source>
</evidence>
<feature type="domain" description="DUF2293" evidence="2">
    <location>
        <begin position="203"/>
        <end position="310"/>
    </location>
</feature>
<evidence type="ECO:0000256" key="1">
    <source>
        <dbReference type="SAM" id="MobiDB-lite"/>
    </source>
</evidence>
<accession>B2B088</accession>
<feature type="compositionally biased region" description="Basic and acidic residues" evidence="1">
    <location>
        <begin position="402"/>
        <end position="418"/>
    </location>
</feature>
<dbReference type="Pfam" id="PF10056">
    <property type="entry name" value="DUF2293"/>
    <property type="match status" value="1"/>
</dbReference>
<feature type="region of interest" description="Disordered" evidence="1">
    <location>
        <begin position="331"/>
        <end position="418"/>
    </location>
</feature>
<dbReference type="eggNOG" id="ENOG502SQ7Q">
    <property type="taxonomic scope" value="Eukaryota"/>
</dbReference>
<feature type="region of interest" description="Disordered" evidence="1">
    <location>
        <begin position="868"/>
        <end position="894"/>
    </location>
</feature>
<gene>
    <name evidence="3" type="ORF">PODANS_3_8320</name>
</gene>
<dbReference type="RefSeq" id="XP_001909636.1">
    <property type="nucleotide sequence ID" value="XM_001909601.1"/>
</dbReference>
<dbReference type="EMBL" id="FO904938">
    <property type="protein sequence ID" value="CDP27362.1"/>
    <property type="molecule type" value="Genomic_DNA"/>
</dbReference>
<sequence>MGRDKKKKGAVATAPTGTHAKSRHKKDRKGNPVDWAAPLPPGLVAIPDKPQLSKKYKTWYEAVENKNKKKRLEFEVTGSCGSLARSLSRIVLDTNQEQFTQNRQPPPGMEFVPIGNPALTTLCKELSRERDAMIFIVTSMNGVFSAALSFHLNRVGHHFRESIVEEARKTLGDDQLVGTSAQLGLPEPIPERQEDITKQADAAIRDLFPRIPHTDRQMILDHAFNKVGTSPLLAQQPKLTPRQSRVAQGKDSIPVGLAADITLSRRVQLAVLAHIRHNHTRYDKLLKETSWVNARKAVESLCLDYLVKWRGDEETGRDQLDEILYEVIVISDSESDDEDDDDDDDEDDSSDTSVADDEDQAEANWVPPSIRAAQLRQNQTAAHPAVRQVAEQPRGDYGPRVAHPERSAIKKTQQKDRKAAKWAQRGFSRYQAARDVAWNEAVERQRRAPEESVTSAAPMANGRSTSRGPLRLEYPTRLGSDLSTARSPQERVYYSQTPLDLHNGFQEAVSRPGYTDVAQRISTATGSHAPEAPRPYRIAVENERGPIVGSHAYPDRQGDRASHYHSQEPKEHVLQSIEPASPSRLTAKQHPSAFESAPMGYMTHRAEDSYSRPTEARGYRTPGGEEGFVRLPPRSEQNWMPGGPANSSLHRLTTYQDIVPRHDGVAHLRSEARPVYVEDSGLVRRSEARPIYIEGPSAPTPHHWAEPIRPQPAGRSYTVRGTADVRPAVPMDTVRHDSRFDEDTNQPMDRLRGDFIEIVRLSNNFPRRHELSPIPVDTGEFDARPVPVNHPSRRYERVVAVERPDYLQEHAGRVPVYEQADFIRLPQRSERQERVVGYQYYPARPGYDQVATYEADRPHQPYGTAAPMAYPGAENQQPRFVRRVPRHDEKIAID</sequence>
<reference evidence="3 5" key="1">
    <citation type="journal article" date="2008" name="Genome Biol.">
        <title>The genome sequence of the model ascomycete fungus Podospora anserina.</title>
        <authorList>
            <person name="Espagne E."/>
            <person name="Lespinet O."/>
            <person name="Malagnac F."/>
            <person name="Da Silva C."/>
            <person name="Jaillon O."/>
            <person name="Porcel B.M."/>
            <person name="Couloux A."/>
            <person name="Aury J.-M."/>
            <person name="Segurens B."/>
            <person name="Poulain J."/>
            <person name="Anthouard V."/>
            <person name="Grossetete S."/>
            <person name="Khalili H."/>
            <person name="Coppin E."/>
            <person name="Dequard-Chablat M."/>
            <person name="Picard M."/>
            <person name="Contamine V."/>
            <person name="Arnaise S."/>
            <person name="Bourdais A."/>
            <person name="Berteaux-Lecellier V."/>
            <person name="Gautheret D."/>
            <person name="de Vries R.P."/>
            <person name="Battaglia E."/>
            <person name="Coutinho P.M."/>
            <person name="Danchin E.G.J."/>
            <person name="Henrissat B."/>
            <person name="El Khoury R."/>
            <person name="Sainsard-Chanet A."/>
            <person name="Boivin A."/>
            <person name="Pinan-Lucarre B."/>
            <person name="Sellem C.H."/>
            <person name="Debuchy R."/>
            <person name="Wincker P."/>
            <person name="Weissenbach J."/>
            <person name="Silar P."/>
        </authorList>
    </citation>
    <scope>NUCLEOTIDE SEQUENCE [LARGE SCALE GENOMIC DNA]</scope>
    <source>
        <strain evidence="5">S / ATCC MYA-4624 / DSM 980 / FGSC 10383</strain>
        <strain evidence="3">S mat+</strain>
    </source>
</reference>
<feature type="compositionally biased region" description="Acidic residues" evidence="1">
    <location>
        <begin position="333"/>
        <end position="361"/>
    </location>
</feature>
<proteinExistence type="predicted"/>
<dbReference type="HOGENOM" id="CLU_006657_0_0_1"/>
<reference evidence="4" key="4">
    <citation type="submission" date="2015-04" db="EMBL/GenBank/DDBJ databases">
        <title>Maintaining two mating types: Structure of the mating type locus and its role in heterokaryosis in Podospora anserina.</title>
        <authorList>
            <person name="Grognet P."/>
            <person name="Bidard F."/>
            <person name="Kuchly C."/>
            <person name="Chan Ho Tong L."/>
            <person name="Coppin E."/>
            <person name="Ait Benkhali J."/>
            <person name="Couloux A."/>
            <person name="Wincker P."/>
            <person name="Debuchy R."/>
            <person name="Silar P."/>
        </authorList>
    </citation>
    <scope>NUCLEOTIDE SEQUENCE</scope>
</reference>
<name>B2B088_PODAN</name>
<dbReference type="PANTHER" id="PTHR38113:SF1">
    <property type="entry name" value="DUF2293 DOMAIN-CONTAINING PROTEIN"/>
    <property type="match status" value="1"/>
</dbReference>
<dbReference type="AlphaFoldDB" id="B2B088"/>
<reference evidence="5" key="3">
    <citation type="journal article" date="2014" name="Genetics">
        <title>Maintaining two mating types: Structure of the mating type locus and its role in heterokaryosis in Podospora anserina.</title>
        <authorList>
            <person name="Grognet P."/>
            <person name="Bidard F."/>
            <person name="Kuchly C."/>
            <person name="Tong L.C.H."/>
            <person name="Coppin E."/>
            <person name="Benkhali J.A."/>
            <person name="Couloux A."/>
            <person name="Wincker P."/>
            <person name="Debuchy R."/>
            <person name="Silar P."/>
        </authorList>
    </citation>
    <scope>GENOME REANNOTATION</scope>
    <source>
        <strain evidence="5">S / ATCC MYA-4624 / DSM 980 / FGSC 10383</strain>
    </source>
</reference>
<feature type="region of interest" description="Disordered" evidence="1">
    <location>
        <begin position="694"/>
        <end position="717"/>
    </location>
</feature>
<feature type="region of interest" description="Disordered" evidence="1">
    <location>
        <begin position="1"/>
        <end position="42"/>
    </location>
</feature>